<organism evidence="1 2">
    <name type="scientific">Chryseobacterium arthrosphaerae</name>
    <dbReference type="NCBI Taxonomy" id="651561"/>
    <lineage>
        <taxon>Bacteria</taxon>
        <taxon>Pseudomonadati</taxon>
        <taxon>Bacteroidota</taxon>
        <taxon>Flavobacteriia</taxon>
        <taxon>Flavobacteriales</taxon>
        <taxon>Weeksellaceae</taxon>
        <taxon>Chryseobacterium group</taxon>
        <taxon>Chryseobacterium</taxon>
    </lineage>
</organism>
<sequence length="163" mass="19271">MQFPDMPTESRSKIEAYLDTVKDQISHVELEGYLPVDRIIDAFNKGEEHGKNAFYENLTNGFMTKAVQQFIYSNNILKLLTEKQYLIYSCYISPVEKKTIFVTDESNIVDDEFIKYFYSKASDFEDRFKRDLSDRIRFSFISNENIDEEELEYDNFINILNNG</sequence>
<protein>
    <submittedName>
        <fullName evidence="1">Uncharacterized protein</fullName>
    </submittedName>
</protein>
<dbReference type="RefSeq" id="WP_330937491.1">
    <property type="nucleotide sequence ID" value="NZ_JAZGJU010000040.1"/>
</dbReference>
<evidence type="ECO:0000313" key="2">
    <source>
        <dbReference type="Proteomes" id="UP001350005"/>
    </source>
</evidence>
<comment type="caution">
    <text evidence="1">The sequence shown here is derived from an EMBL/GenBank/DDBJ whole genome shotgun (WGS) entry which is preliminary data.</text>
</comment>
<gene>
    <name evidence="1" type="ORF">V2E39_17420</name>
</gene>
<evidence type="ECO:0000313" key="1">
    <source>
        <dbReference type="EMBL" id="MEE6129183.1"/>
    </source>
</evidence>
<name>A0ABU7R304_9FLAO</name>
<dbReference type="EMBL" id="JAZGJU010000040">
    <property type="protein sequence ID" value="MEE6129183.1"/>
    <property type="molecule type" value="Genomic_DNA"/>
</dbReference>
<reference evidence="1 2" key="1">
    <citation type="submission" date="2024-01" db="EMBL/GenBank/DDBJ databases">
        <title>Whole genome of Chryseobacterium arthrosphaerae NNCa 2741.</title>
        <authorList>
            <person name="Boriskina E.V."/>
            <person name="Gordinskaya N.A."/>
            <person name="Kropotov V.S."/>
            <person name="Alekseeva A.E."/>
            <person name="Makhova M.A."/>
            <person name="Kryazhev D.V."/>
            <person name="Shkurkina I.S."/>
        </authorList>
    </citation>
    <scope>NUCLEOTIDE SEQUENCE [LARGE SCALE GENOMIC DNA]</scope>
    <source>
        <strain evidence="1 2">NNCa 2741</strain>
    </source>
</reference>
<keyword evidence="2" id="KW-1185">Reference proteome</keyword>
<proteinExistence type="predicted"/>
<accession>A0ABU7R304</accession>
<dbReference type="Proteomes" id="UP001350005">
    <property type="component" value="Unassembled WGS sequence"/>
</dbReference>